<dbReference type="Proteomes" id="UP000887013">
    <property type="component" value="Unassembled WGS sequence"/>
</dbReference>
<dbReference type="OrthoDB" id="6354171at2759"/>
<sequence length="600" mass="67625">MQMPNNKSAKKLKAPIHCPVSGCLYFYGSERFFTEKKFLNQHITKVHAEKKYSCTKCKKCFGSDWFRKHHEKTCGLEWKCPCGLKYASRETLLTHARRNQHKLPDHILNLDQGKQNKCSVMDKTNPVILLIQPIIQNLTCIQPALNAVTTHRPILPKTLQLQTTSVPPSVITEKNMCNVVYSSPVFENALTEKYVYNSMSQNTLNDQLNTHLLSSTNCTTQIVNNNIQKQSLVNAETQTSSDFVCPHKPKESRASQCARRKSKAADVGIESTHTQTAESAVVKIKRKRSRRKSVAITTEPSMLTEQDLNTGNSLWPNFKDLIFSDNSCNRGFKNTTSTQTSTNKILCDSETLTDDELFKFVWDEAVRRKDSSDSCNSPFGMLPDIAVDDSLSAITDGLSAENLSSLNMFSSNNSIEEAHSKSLDYDVLSVSDNSIKKEVPNESCSAFSVFADCTKQDLNNKDSPIFSDIHTQTMASNVLDYNMLANMQTQTTDDFLYDLEFLDTETQTPWDDFLNIDDSPLPADQLSIEIQTDFPSLSSGMDQDPYDFINNLNVQNMNNVCSSNIKTENIETQTHDWMTLTQFTNSESQTLDLANSNLMF</sequence>
<dbReference type="GO" id="GO:0045944">
    <property type="term" value="P:positive regulation of transcription by RNA polymerase II"/>
    <property type="evidence" value="ECO:0007669"/>
    <property type="project" value="InterPro"/>
</dbReference>
<dbReference type="AlphaFoldDB" id="A0A8X6Q803"/>
<reference evidence="1" key="1">
    <citation type="submission" date="2020-08" db="EMBL/GenBank/DDBJ databases">
        <title>Multicomponent nature underlies the extraordinary mechanical properties of spider dragline silk.</title>
        <authorList>
            <person name="Kono N."/>
            <person name="Nakamura H."/>
            <person name="Mori M."/>
            <person name="Yoshida Y."/>
            <person name="Ohtoshi R."/>
            <person name="Malay A.D."/>
            <person name="Moran D.A.P."/>
            <person name="Tomita M."/>
            <person name="Numata K."/>
            <person name="Arakawa K."/>
        </authorList>
    </citation>
    <scope>NUCLEOTIDE SEQUENCE</scope>
</reference>
<dbReference type="GO" id="GO:0005634">
    <property type="term" value="C:nucleus"/>
    <property type="evidence" value="ECO:0007669"/>
    <property type="project" value="TreeGrafter"/>
</dbReference>
<dbReference type="PANTHER" id="PTHR46664">
    <property type="entry name" value="ATM INTERACTOR"/>
    <property type="match status" value="1"/>
</dbReference>
<dbReference type="EMBL" id="BMAW01125232">
    <property type="protein sequence ID" value="GFU11521.1"/>
    <property type="molecule type" value="Genomic_DNA"/>
</dbReference>
<name>A0A8X6Q803_NEPPI</name>
<comment type="caution">
    <text evidence="1">The sequence shown here is derived from an EMBL/GenBank/DDBJ whole genome shotgun (WGS) entry which is preliminary data.</text>
</comment>
<evidence type="ECO:0000313" key="1">
    <source>
        <dbReference type="EMBL" id="GFU11521.1"/>
    </source>
</evidence>
<keyword evidence="2" id="KW-1185">Reference proteome</keyword>
<evidence type="ECO:0008006" key="3">
    <source>
        <dbReference type="Google" id="ProtNLM"/>
    </source>
</evidence>
<proteinExistence type="predicted"/>
<organism evidence="1 2">
    <name type="scientific">Nephila pilipes</name>
    <name type="common">Giant wood spider</name>
    <name type="synonym">Nephila maculata</name>
    <dbReference type="NCBI Taxonomy" id="299642"/>
    <lineage>
        <taxon>Eukaryota</taxon>
        <taxon>Metazoa</taxon>
        <taxon>Ecdysozoa</taxon>
        <taxon>Arthropoda</taxon>
        <taxon>Chelicerata</taxon>
        <taxon>Arachnida</taxon>
        <taxon>Araneae</taxon>
        <taxon>Araneomorphae</taxon>
        <taxon>Entelegynae</taxon>
        <taxon>Araneoidea</taxon>
        <taxon>Nephilidae</taxon>
        <taxon>Nephila</taxon>
    </lineage>
</organism>
<dbReference type="PANTHER" id="PTHR46664:SF1">
    <property type="entry name" value="ATM INTERACTOR"/>
    <property type="match status" value="1"/>
</dbReference>
<dbReference type="GO" id="GO:0000976">
    <property type="term" value="F:transcription cis-regulatory region binding"/>
    <property type="evidence" value="ECO:0007669"/>
    <property type="project" value="InterPro"/>
</dbReference>
<accession>A0A8X6Q803</accession>
<dbReference type="GO" id="GO:0000981">
    <property type="term" value="F:DNA-binding transcription factor activity, RNA polymerase II-specific"/>
    <property type="evidence" value="ECO:0007669"/>
    <property type="project" value="TreeGrafter"/>
</dbReference>
<protein>
    <recommendedName>
        <fullName evidence="3">ATM interactor</fullName>
    </recommendedName>
</protein>
<evidence type="ECO:0000313" key="2">
    <source>
        <dbReference type="Proteomes" id="UP000887013"/>
    </source>
</evidence>
<dbReference type="InterPro" id="IPR055303">
    <property type="entry name" value="ATMIN"/>
</dbReference>
<gene>
    <name evidence="1" type="primary">AVEN_251853_1</name>
    <name evidence="1" type="ORF">NPIL_478471</name>
</gene>